<keyword evidence="1" id="KW-0175">Coiled coil</keyword>
<organism evidence="2">
    <name type="scientific">Eiseniibacteriota bacterium</name>
    <dbReference type="NCBI Taxonomy" id="2212470"/>
    <lineage>
        <taxon>Bacteria</taxon>
        <taxon>Candidatus Eiseniibacteriota</taxon>
    </lineage>
</organism>
<dbReference type="Proteomes" id="UP000886069">
    <property type="component" value="Unassembled WGS sequence"/>
</dbReference>
<proteinExistence type="predicted"/>
<evidence type="ECO:0008006" key="3">
    <source>
        <dbReference type="Google" id="ProtNLM"/>
    </source>
</evidence>
<dbReference type="Gene3D" id="3.30.70.2170">
    <property type="match status" value="1"/>
</dbReference>
<reference evidence="2" key="1">
    <citation type="journal article" date="2020" name="mSystems">
        <title>Genome- and Community-Level Interaction Insights into Carbon Utilization and Element Cycling Functions of Hydrothermarchaeota in Hydrothermal Sediment.</title>
        <authorList>
            <person name="Zhou Z."/>
            <person name="Liu Y."/>
            <person name="Xu W."/>
            <person name="Pan J."/>
            <person name="Luo Z.H."/>
            <person name="Li M."/>
        </authorList>
    </citation>
    <scope>NUCLEOTIDE SEQUENCE [LARGE SCALE GENOMIC DNA]</scope>
    <source>
        <strain evidence="2">SpSt-1233</strain>
    </source>
</reference>
<accession>A0A7V2AUR0</accession>
<dbReference type="AlphaFoldDB" id="A0A7V2AUR0"/>
<feature type="coiled-coil region" evidence="1">
    <location>
        <begin position="95"/>
        <end position="129"/>
    </location>
</feature>
<evidence type="ECO:0000256" key="1">
    <source>
        <dbReference type="SAM" id="Coils"/>
    </source>
</evidence>
<dbReference type="Gene3D" id="1.20.1460.20">
    <property type="match status" value="1"/>
</dbReference>
<protein>
    <recommendedName>
        <fullName evidence="3">V-type ATP synthase subunit I</fullName>
    </recommendedName>
</protein>
<dbReference type="EMBL" id="DSEC01000266">
    <property type="protein sequence ID" value="HER43559.1"/>
    <property type="molecule type" value="Genomic_DNA"/>
</dbReference>
<evidence type="ECO:0000313" key="2">
    <source>
        <dbReference type="EMBL" id="HER43559.1"/>
    </source>
</evidence>
<feature type="non-terminal residue" evidence="2">
    <location>
        <position position="250"/>
    </location>
</feature>
<comment type="caution">
    <text evidence="2">The sequence shown here is derived from an EMBL/GenBank/DDBJ whole genome shotgun (WGS) entry which is preliminary data.</text>
</comment>
<gene>
    <name evidence="2" type="ORF">ENO08_03780</name>
</gene>
<sequence length="250" mass="28311">MLTPERMHQINVLVFETEVDSVAKAIVRLGMLHLVQLDDQEPWAESLKKYDAGQARTKIDGMRLRVSSLMKDLGVRALPLEPRDDQLVEMSLSDLDEMDREISSLESTVESLLARRKELEIRRERLQGILGEVSPLAALGMPSEGAPYSFLEIHYGQVAVENLEYIRDKISPLAAVALDLEHRNKDVVMLLIGLKTDRLKIKRILREAAFNEIEVPEEAKKGTGEVTGELAKKIEEIEDQIAEVDREMTR</sequence>
<name>A0A7V2AUR0_UNCEI</name>
<dbReference type="Gene3D" id="3.30.70.2750">
    <property type="match status" value="1"/>
</dbReference>